<dbReference type="RefSeq" id="WP_194369597.1">
    <property type="nucleotide sequence ID" value="NZ_CP054492.1"/>
</dbReference>
<evidence type="ECO:0000313" key="1">
    <source>
        <dbReference type="EMBL" id="QOY51977.1"/>
    </source>
</evidence>
<proteinExistence type="predicted"/>
<dbReference type="KEGG" id="sbal:HUE88_12935"/>
<organism evidence="1 2">
    <name type="scientific">Candidatus Sulfurimonas baltica</name>
    <dbReference type="NCBI Taxonomy" id="2740404"/>
    <lineage>
        <taxon>Bacteria</taxon>
        <taxon>Pseudomonadati</taxon>
        <taxon>Campylobacterota</taxon>
        <taxon>Epsilonproteobacteria</taxon>
        <taxon>Campylobacterales</taxon>
        <taxon>Sulfurimonadaceae</taxon>
        <taxon>Sulfurimonas</taxon>
    </lineage>
</organism>
<accession>A0A7S7LUZ5</accession>
<sequence>MSKNLEDTDKEEKLKNEWLSPMGLSIEYGFSKSTQAKMRMASTSSTIPFSKVSGYVRYKRKAINEWLEEHQIQGTQYTKDNL</sequence>
<dbReference type="AlphaFoldDB" id="A0A7S7LUZ5"/>
<dbReference type="EMBL" id="CP054492">
    <property type="protein sequence ID" value="QOY51977.1"/>
    <property type="molecule type" value="Genomic_DNA"/>
</dbReference>
<evidence type="ECO:0008006" key="3">
    <source>
        <dbReference type="Google" id="ProtNLM"/>
    </source>
</evidence>
<keyword evidence="2" id="KW-1185">Reference proteome</keyword>
<name>A0A7S7LUZ5_9BACT</name>
<protein>
    <recommendedName>
        <fullName evidence="3">Helix-turn-helix domain-containing protein</fullName>
    </recommendedName>
</protein>
<evidence type="ECO:0000313" key="2">
    <source>
        <dbReference type="Proteomes" id="UP000593994"/>
    </source>
</evidence>
<gene>
    <name evidence="1" type="ORF">HUE88_12935</name>
</gene>
<dbReference type="Proteomes" id="UP000593994">
    <property type="component" value="Chromosome"/>
</dbReference>
<reference evidence="1 2" key="1">
    <citation type="submission" date="2020-05" db="EMBL/GenBank/DDBJ databases">
        <title>Sulfurimonas marisnigri, sp. nov., and Sulfurimonas baltica, sp. nov., manganese oxide reducing chemolithoautotrophs of the class Epsilonproteobacteria isolated from the pelagic redoxclines of the Black and Baltic Seas and emended description of the genus Sulfurimonas.</title>
        <authorList>
            <person name="Henkel J.V."/>
            <person name="Laudan C."/>
            <person name="Werner J."/>
            <person name="Neu T."/>
            <person name="Plewe S."/>
            <person name="Sproer C."/>
            <person name="Bunk B."/>
            <person name="Schulz-Vogt H.N."/>
        </authorList>
    </citation>
    <scope>NUCLEOTIDE SEQUENCE [LARGE SCALE GENOMIC DNA]</scope>
    <source>
        <strain evidence="1 2">GD2</strain>
    </source>
</reference>